<evidence type="ECO:0000313" key="2">
    <source>
        <dbReference type="EMBL" id="MDQ8206737.1"/>
    </source>
</evidence>
<organism evidence="2 3">
    <name type="scientific">Thalassobacterium maritimum</name>
    <dbReference type="NCBI Taxonomy" id="3041265"/>
    <lineage>
        <taxon>Bacteria</taxon>
        <taxon>Pseudomonadati</taxon>
        <taxon>Verrucomicrobiota</taxon>
        <taxon>Opitutia</taxon>
        <taxon>Puniceicoccales</taxon>
        <taxon>Coraliomargaritaceae</taxon>
        <taxon>Thalassobacterium</taxon>
    </lineage>
</organism>
<accession>A0ABU1AUU9</accession>
<name>A0ABU1AUU9_9BACT</name>
<proteinExistence type="predicted"/>
<protein>
    <recommendedName>
        <fullName evidence="4">Right handed beta helix domain-containing protein</fullName>
    </recommendedName>
</protein>
<dbReference type="Gene3D" id="2.60.120.260">
    <property type="entry name" value="Galactose-binding domain-like"/>
    <property type="match status" value="3"/>
</dbReference>
<dbReference type="SUPFAM" id="SSF49785">
    <property type="entry name" value="Galactose-binding domain-like"/>
    <property type="match status" value="1"/>
</dbReference>
<evidence type="ECO:0008006" key="4">
    <source>
        <dbReference type="Google" id="ProtNLM"/>
    </source>
</evidence>
<gene>
    <name evidence="2" type="ORF">QEH52_04400</name>
</gene>
<reference evidence="2 3" key="1">
    <citation type="submission" date="2023-04" db="EMBL/GenBank/DDBJ databases">
        <title>A novel bacteria isolated from coastal sediment.</title>
        <authorList>
            <person name="Liu X.-J."/>
            <person name="Du Z.-J."/>
        </authorList>
    </citation>
    <scope>NUCLEOTIDE SEQUENCE [LARGE SCALE GENOMIC DNA]</scope>
    <source>
        <strain evidence="2 3">SDUM461003</strain>
    </source>
</reference>
<dbReference type="SUPFAM" id="SSF51126">
    <property type="entry name" value="Pectin lyase-like"/>
    <property type="match status" value="1"/>
</dbReference>
<keyword evidence="3" id="KW-1185">Reference proteome</keyword>
<dbReference type="SMART" id="SM00710">
    <property type="entry name" value="PbH1"/>
    <property type="match status" value="4"/>
</dbReference>
<dbReference type="InterPro" id="IPR011050">
    <property type="entry name" value="Pectin_lyase_fold/virulence"/>
</dbReference>
<comment type="caution">
    <text evidence="2">The sequence shown here is derived from an EMBL/GenBank/DDBJ whole genome shotgun (WGS) entry which is preliminary data.</text>
</comment>
<feature type="signal peptide" evidence="1">
    <location>
        <begin position="1"/>
        <end position="22"/>
    </location>
</feature>
<dbReference type="Gene3D" id="2.160.20.10">
    <property type="entry name" value="Single-stranded right-handed beta-helix, Pectin lyase-like"/>
    <property type="match status" value="1"/>
</dbReference>
<dbReference type="Proteomes" id="UP001225316">
    <property type="component" value="Unassembled WGS sequence"/>
</dbReference>
<dbReference type="InterPro" id="IPR006626">
    <property type="entry name" value="PbH1"/>
</dbReference>
<dbReference type="InterPro" id="IPR012334">
    <property type="entry name" value="Pectin_lyas_fold"/>
</dbReference>
<sequence>MIDRCLVVLTATLCALPLLSSAEQVLQNPGFESGSSQWYSIEVETSEVYAGAQSGRIDQLYFWRTISQTVDCEGGQIMSFGGYLKSEAIVVGEGGLRVTFYDSSDQAISSVGAGEVSGDQDWTLLQESIVVPSGTEYASFQLFVGKGTSSYGSVYFDDLYCDLFEHKAVIVNSNGGFENGYTGWYQGHASLDSNAFEGSSASVLQHGSWWKQSWYEFDCDPALEYTVSFAAASDNTTSEGVFQIRYYDAADAEIASDHLLGLTGTNDYAIYFADGIQPPVGAESARFYFAAAQPGSGTTYLDDVVITTDAVDSGFASPALIDQALTSLTPDPGMENGVSDWNGNVHAETTVVAAGAQALRFNGEHFFLSYSHDLIPATEGRYYQLALQYAAEAIAVSPTISFSFYAADGTTKLDASRTLIDVEGTAPYREASSPYHLAPVGTAYVKIGLSFPSGNSGAKLYLDEVHLYELSNLPVRLVSTYESVSVYVGRAAQVANEVAHVYYREVGETQWYEAYPPEFDAVRGEYRSSIVGLNEGSDYEVQVVLEADGVKLDEAGATVSTWDASPPIGQTISVASLYSGGQLLIENMHGEPDAWIKITGTGSGDIDGAYADDVALKILNSSYLIFENIEIQGGRRHAVQVQMSDHIRIVDCEMSGWARQPNYFDGKYWYETESDMNAGINSAINKDAGVFLYESSRVTVERCYMHDPRTSANNWGGNSHPAGPSAIYVRNITGTQVKIMKGNFVVRYNDLIGSDEIRWNDVIEGENNENERGSFYRDTDVYGNMLAFANDDSTELDGGQMNIRFFGNRIENCFVGLSLAPNVVGPTYVYQNLMFDIGDDRNACYSIVKLGGGDTYSKGKSFFFNNTIIGKGNGLTGVGYGSDSNRSMFLLQSRNNIIQTTNSHPDYSRTISDPETNAWNSFDYDNLSTVGQSTATVNYAAGQEANGILDDAPTFVNAAVGDFRLASGSSGIDDGLGLLNLADQFLGAAPDQGAIEHGDSSLFPIRPIAVSADQYVVTLTGIAGGASTPVDVVLSTGALQTSLGYELRMNNTVDWLQVTPATGSLSANSTQTLSFSLQTAGLSTGDSLEATILVRFDDGFSVPITVRAEVQ</sequence>
<keyword evidence="1" id="KW-0732">Signal</keyword>
<dbReference type="RefSeq" id="WP_308948851.1">
    <property type="nucleotide sequence ID" value="NZ_JARXHW010000006.1"/>
</dbReference>
<dbReference type="EMBL" id="JARXHW010000006">
    <property type="protein sequence ID" value="MDQ8206737.1"/>
    <property type="molecule type" value="Genomic_DNA"/>
</dbReference>
<dbReference type="InterPro" id="IPR008979">
    <property type="entry name" value="Galactose-bd-like_sf"/>
</dbReference>
<evidence type="ECO:0000256" key="1">
    <source>
        <dbReference type="SAM" id="SignalP"/>
    </source>
</evidence>
<feature type="chain" id="PRO_5046235156" description="Right handed beta helix domain-containing protein" evidence="1">
    <location>
        <begin position="23"/>
        <end position="1111"/>
    </location>
</feature>
<evidence type="ECO:0000313" key="3">
    <source>
        <dbReference type="Proteomes" id="UP001225316"/>
    </source>
</evidence>